<dbReference type="FunFam" id="1.25.40.10:FF:000470">
    <property type="entry name" value="Pentatricopeptide repeat-containing protein At5g66520"/>
    <property type="match status" value="1"/>
</dbReference>
<dbReference type="Proteomes" id="UP001345219">
    <property type="component" value="Chromosome 9"/>
</dbReference>
<comment type="similarity">
    <text evidence="1">Belongs to the PPR family. PCMP-H subfamily.</text>
</comment>
<reference evidence="5 6" key="1">
    <citation type="journal article" date="2023" name="Hortic Res">
        <title>Pangenome of water caltrop reveals structural variations and asymmetric subgenome divergence after allopolyploidization.</title>
        <authorList>
            <person name="Zhang X."/>
            <person name="Chen Y."/>
            <person name="Wang L."/>
            <person name="Yuan Y."/>
            <person name="Fang M."/>
            <person name="Shi L."/>
            <person name="Lu R."/>
            <person name="Comes H.P."/>
            <person name="Ma Y."/>
            <person name="Chen Y."/>
            <person name="Huang G."/>
            <person name="Zhou Y."/>
            <person name="Zheng Z."/>
            <person name="Qiu Y."/>
        </authorList>
    </citation>
    <scope>NUCLEOTIDE SEQUENCE [LARGE SCALE GENOMIC DNA]</scope>
    <source>
        <tissue evidence="5">Roots</tissue>
    </source>
</reference>
<dbReference type="GO" id="GO:0008270">
    <property type="term" value="F:zinc ion binding"/>
    <property type="evidence" value="ECO:0007669"/>
    <property type="project" value="InterPro"/>
</dbReference>
<evidence type="ECO:0000313" key="5">
    <source>
        <dbReference type="EMBL" id="KAK4743811.1"/>
    </source>
</evidence>
<evidence type="ECO:0000256" key="2">
    <source>
        <dbReference type="ARBA" id="ARBA00022737"/>
    </source>
</evidence>
<dbReference type="Pfam" id="PF01535">
    <property type="entry name" value="PPR"/>
    <property type="match status" value="3"/>
</dbReference>
<dbReference type="InterPro" id="IPR002885">
    <property type="entry name" value="PPR_rpt"/>
</dbReference>
<dbReference type="InterPro" id="IPR046849">
    <property type="entry name" value="E2_motif"/>
</dbReference>
<dbReference type="GO" id="GO:0009451">
    <property type="term" value="P:RNA modification"/>
    <property type="evidence" value="ECO:0007669"/>
    <property type="project" value="InterPro"/>
</dbReference>
<proteinExistence type="inferred from homology"/>
<dbReference type="GO" id="GO:0003723">
    <property type="term" value="F:RNA binding"/>
    <property type="evidence" value="ECO:0007669"/>
    <property type="project" value="InterPro"/>
</dbReference>
<feature type="repeat" description="PPR" evidence="3">
    <location>
        <begin position="200"/>
        <end position="234"/>
    </location>
</feature>
<dbReference type="InterPro" id="IPR046848">
    <property type="entry name" value="E_motif"/>
</dbReference>
<protein>
    <recommendedName>
        <fullName evidence="4">DYW domain-containing protein</fullName>
    </recommendedName>
</protein>
<gene>
    <name evidence="5" type="ORF">SAY87_010123</name>
</gene>
<keyword evidence="2" id="KW-0677">Repeat</keyword>
<dbReference type="GO" id="GO:0031425">
    <property type="term" value="P:chloroplast RNA processing"/>
    <property type="evidence" value="ECO:0007669"/>
    <property type="project" value="UniProtKB-ARBA"/>
</dbReference>
<dbReference type="Pfam" id="PF13041">
    <property type="entry name" value="PPR_2"/>
    <property type="match status" value="1"/>
</dbReference>
<dbReference type="Pfam" id="PF20430">
    <property type="entry name" value="Eplus_motif"/>
    <property type="match status" value="1"/>
</dbReference>
<feature type="domain" description="DYW" evidence="4">
    <location>
        <begin position="550"/>
        <end position="642"/>
    </location>
</feature>
<dbReference type="Gene3D" id="1.25.40.10">
    <property type="entry name" value="Tetratricopeptide repeat domain"/>
    <property type="match status" value="3"/>
</dbReference>
<keyword evidence="6" id="KW-1185">Reference proteome</keyword>
<dbReference type="EMBL" id="JAXIOK010000022">
    <property type="protein sequence ID" value="KAK4743811.1"/>
    <property type="molecule type" value="Genomic_DNA"/>
</dbReference>
<dbReference type="NCBIfam" id="TIGR00756">
    <property type="entry name" value="PPR"/>
    <property type="match status" value="3"/>
</dbReference>
<sequence>MNPTLQTLVQLPPQTHPSTQFPLITKCRTLAELKQVHAHMLKTAQIYDPLAAAELLRHVSLSPYRDLNYAASLFRGIPQRNCFSWNTIIRALSESSDHDDSVRAIALFVEMLCDDTVEPNQFTFPSVLKACAQSGRLDEGRQIQCMVVKKSLDSDEFVVSNLVRMYVLCRCMVEAHKIFSMRMVGRHNLDAFKKRRQEGDIVLWNVMVDGYVRTGDLVSAKELFDEMPRRSTVSWNVIISGYSQNGLFKEAIQAFQEMQQVQDGNLRPNFVTLVSILPAISRLGALELGKWVHLYAERNKIEINDVLGSALVDMYSKCGSIEKAIQVFRRLPRRNPITWNSIIGGLAMHGRARDALDYFHQMDKFEIPPTSVTYILVLTACSHGGLVPEGWSVFNRMVNVAQFELRLEHYCCMVDLLCRAGHLDEAEQLMINMPLEPDDVILKALLAGCKLHGNAEMGERVAKRLMELAPSDSGAYVALSNMFASAGDWEAVSEMRLKMKEMEIRKDPGCSWIEIDGIVHEFVVEDESHPRAQEIYSMLVEISDKLRLLGYRPNTSQVLLNVDEDEKETFLHYHSEKIAVAFGLISTGPQVPLRVVKNLRICEDCHESMKLISNAYNRRIVVRDRKRFHHFEAGSCSCGDYW</sequence>
<comment type="caution">
    <text evidence="5">The sequence shown here is derived from an EMBL/GenBank/DDBJ whole genome shotgun (WGS) entry which is preliminary data.</text>
</comment>
<dbReference type="PROSITE" id="PS51375">
    <property type="entry name" value="PPR"/>
    <property type="match status" value="2"/>
</dbReference>
<dbReference type="FunFam" id="1.25.40.10:FF:000231">
    <property type="entry name" value="Pentatricopeptide repeat-containing protein chloroplastic"/>
    <property type="match status" value="1"/>
</dbReference>
<feature type="repeat" description="PPR" evidence="3">
    <location>
        <begin position="335"/>
        <end position="369"/>
    </location>
</feature>
<organism evidence="5 6">
    <name type="scientific">Trapa incisa</name>
    <dbReference type="NCBI Taxonomy" id="236973"/>
    <lineage>
        <taxon>Eukaryota</taxon>
        <taxon>Viridiplantae</taxon>
        <taxon>Streptophyta</taxon>
        <taxon>Embryophyta</taxon>
        <taxon>Tracheophyta</taxon>
        <taxon>Spermatophyta</taxon>
        <taxon>Magnoliopsida</taxon>
        <taxon>eudicotyledons</taxon>
        <taxon>Gunneridae</taxon>
        <taxon>Pentapetalae</taxon>
        <taxon>rosids</taxon>
        <taxon>malvids</taxon>
        <taxon>Myrtales</taxon>
        <taxon>Lythraceae</taxon>
        <taxon>Trapa</taxon>
    </lineage>
</organism>
<accession>A0AAN7JAN5</accession>
<evidence type="ECO:0000256" key="1">
    <source>
        <dbReference type="ARBA" id="ARBA00006643"/>
    </source>
</evidence>
<evidence type="ECO:0000313" key="6">
    <source>
        <dbReference type="Proteomes" id="UP001345219"/>
    </source>
</evidence>
<dbReference type="InterPro" id="IPR032867">
    <property type="entry name" value="DYW_dom"/>
</dbReference>
<dbReference type="Pfam" id="PF14432">
    <property type="entry name" value="DYW_deaminase"/>
    <property type="match status" value="1"/>
</dbReference>
<dbReference type="PANTHER" id="PTHR47926">
    <property type="entry name" value="PENTATRICOPEPTIDE REPEAT-CONTAINING PROTEIN"/>
    <property type="match status" value="1"/>
</dbReference>
<evidence type="ECO:0000256" key="3">
    <source>
        <dbReference type="PROSITE-ProRule" id="PRU00708"/>
    </source>
</evidence>
<evidence type="ECO:0000259" key="4">
    <source>
        <dbReference type="Pfam" id="PF14432"/>
    </source>
</evidence>
<dbReference type="PANTHER" id="PTHR47926:SF452">
    <property type="entry name" value="PENTATRICOPEPTIDE REPEAT-CONTAINING PROTEIN"/>
    <property type="match status" value="1"/>
</dbReference>
<dbReference type="FunFam" id="1.25.40.10:FF:001050">
    <property type="entry name" value="Pentatricopeptide repeat-containing protein At2g33760"/>
    <property type="match status" value="1"/>
</dbReference>
<dbReference type="InterPro" id="IPR046960">
    <property type="entry name" value="PPR_At4g14850-like_plant"/>
</dbReference>
<dbReference type="Pfam" id="PF20431">
    <property type="entry name" value="E_motif"/>
    <property type="match status" value="1"/>
</dbReference>
<name>A0AAN7JAN5_9MYRT</name>
<dbReference type="AlphaFoldDB" id="A0AAN7JAN5"/>
<dbReference type="InterPro" id="IPR011990">
    <property type="entry name" value="TPR-like_helical_dom_sf"/>
</dbReference>